<dbReference type="SUPFAM" id="SSF48452">
    <property type="entry name" value="TPR-like"/>
    <property type="match status" value="1"/>
</dbReference>
<gene>
    <name evidence="2" type="primary">Dana\GF16241</name>
    <name evidence="2" type="synonym">dana_GLEANR_17511</name>
    <name evidence="2" type="ORF">GF16241</name>
</gene>
<dbReference type="EMBL" id="CH902617">
    <property type="protein sequence ID" value="EDV44013.1"/>
    <property type="molecule type" value="Genomic_DNA"/>
</dbReference>
<accession>B3LYA9</accession>
<dbReference type="OrthoDB" id="2017782at2759"/>
<dbReference type="InterPro" id="IPR019734">
    <property type="entry name" value="TPR_rpt"/>
</dbReference>
<dbReference type="OMA" id="WLYQAHA"/>
<dbReference type="PANTHER" id="PTHR46540:SF1">
    <property type="entry name" value="TETRATRICOPEPTIDE REPEAT PROTEIN 12"/>
    <property type="match status" value="1"/>
</dbReference>
<dbReference type="AlphaFoldDB" id="B3LYA9"/>
<dbReference type="PANTHER" id="PTHR46540">
    <property type="entry name" value="TETRATRICOPEPTIDE REPEAT PROTEIN 12"/>
    <property type="match status" value="1"/>
</dbReference>
<feature type="coiled-coil region" evidence="1">
    <location>
        <begin position="176"/>
        <end position="227"/>
    </location>
</feature>
<dbReference type="GO" id="GO:0005813">
    <property type="term" value="C:centrosome"/>
    <property type="evidence" value="ECO:0007669"/>
    <property type="project" value="TreeGrafter"/>
</dbReference>
<dbReference type="GO" id="GO:0005737">
    <property type="term" value="C:cytoplasm"/>
    <property type="evidence" value="ECO:0007669"/>
    <property type="project" value="TreeGrafter"/>
</dbReference>
<dbReference type="eggNOG" id="KOG0548">
    <property type="taxonomic scope" value="Eukaryota"/>
</dbReference>
<keyword evidence="1" id="KW-0175">Coiled coil</keyword>
<protein>
    <submittedName>
        <fullName evidence="2">Uncharacterized protein</fullName>
    </submittedName>
</protein>
<name>B3LYA9_DROAN</name>
<dbReference type="STRING" id="7217.B3LYA9"/>
<dbReference type="SMART" id="SM00028">
    <property type="entry name" value="TPR"/>
    <property type="match status" value="3"/>
</dbReference>
<dbReference type="InterPro" id="IPR011990">
    <property type="entry name" value="TPR-like_helical_dom_sf"/>
</dbReference>
<evidence type="ECO:0000256" key="1">
    <source>
        <dbReference type="SAM" id="Coils"/>
    </source>
</evidence>
<dbReference type="PhylomeDB" id="B3LYA9"/>
<proteinExistence type="predicted"/>
<evidence type="ECO:0000313" key="3">
    <source>
        <dbReference type="Proteomes" id="UP000007801"/>
    </source>
</evidence>
<dbReference type="Proteomes" id="UP000007801">
    <property type="component" value="Unassembled WGS sequence"/>
</dbReference>
<dbReference type="InterPro" id="IPR043195">
    <property type="entry name" value="TTC12"/>
</dbReference>
<sequence length="247" mass="28679">MAGEEEMNVDQLKATLKSCNLNPKDADDFTEFEATLKKIQDILDNKDAPEDPDLEKKIDKVKEYVDFENLDVDNVRLKVTGNRTVINKKALEAEAEKEAKTMNQQSFMEQVERDANDRAEARAKCEYEAEMLRAQGNDAFRANKLEKAILLYGRAIEKIKDSAITYNNRALCYLRLRNFKRALQDCQHVVDKLQDSNLRAWLYKANAHKHLHQVEEYEASITKARERNPTQLAYIDKYIKQMEAEDN</sequence>
<dbReference type="InParanoid" id="B3LYA9"/>
<dbReference type="KEGG" id="dan:6499038"/>
<dbReference type="HOGENOM" id="CLU_081403_0_0_1"/>
<evidence type="ECO:0000313" key="2">
    <source>
        <dbReference type="EMBL" id="EDV44013.1"/>
    </source>
</evidence>
<dbReference type="GO" id="GO:0070286">
    <property type="term" value="P:axonemal dynein complex assembly"/>
    <property type="evidence" value="ECO:0007669"/>
    <property type="project" value="TreeGrafter"/>
</dbReference>
<organism evidence="2 3">
    <name type="scientific">Drosophila ananassae</name>
    <name type="common">Fruit fly</name>
    <dbReference type="NCBI Taxonomy" id="7217"/>
    <lineage>
        <taxon>Eukaryota</taxon>
        <taxon>Metazoa</taxon>
        <taxon>Ecdysozoa</taxon>
        <taxon>Arthropoda</taxon>
        <taxon>Hexapoda</taxon>
        <taxon>Insecta</taxon>
        <taxon>Pterygota</taxon>
        <taxon>Neoptera</taxon>
        <taxon>Endopterygota</taxon>
        <taxon>Diptera</taxon>
        <taxon>Brachycera</taxon>
        <taxon>Muscomorpha</taxon>
        <taxon>Ephydroidea</taxon>
        <taxon>Drosophilidae</taxon>
        <taxon>Drosophila</taxon>
        <taxon>Sophophora</taxon>
    </lineage>
</organism>
<reference evidence="2 3" key="1">
    <citation type="journal article" date="2007" name="Nature">
        <title>Evolution of genes and genomes on the Drosophila phylogeny.</title>
        <authorList>
            <consortium name="Drosophila 12 Genomes Consortium"/>
            <person name="Clark A.G."/>
            <person name="Eisen M.B."/>
            <person name="Smith D.R."/>
            <person name="Bergman C.M."/>
            <person name="Oliver B."/>
            <person name="Markow T.A."/>
            <person name="Kaufman T.C."/>
            <person name="Kellis M."/>
            <person name="Gelbart W."/>
            <person name="Iyer V.N."/>
            <person name="Pollard D.A."/>
            <person name="Sackton T.B."/>
            <person name="Larracuente A.M."/>
            <person name="Singh N.D."/>
            <person name="Abad J.P."/>
            <person name="Abt D.N."/>
            <person name="Adryan B."/>
            <person name="Aguade M."/>
            <person name="Akashi H."/>
            <person name="Anderson W.W."/>
            <person name="Aquadro C.F."/>
            <person name="Ardell D.H."/>
            <person name="Arguello R."/>
            <person name="Artieri C.G."/>
            <person name="Barbash D.A."/>
            <person name="Barker D."/>
            <person name="Barsanti P."/>
            <person name="Batterham P."/>
            <person name="Batzoglou S."/>
            <person name="Begun D."/>
            <person name="Bhutkar A."/>
            <person name="Blanco E."/>
            <person name="Bosak S.A."/>
            <person name="Bradley R.K."/>
            <person name="Brand A.D."/>
            <person name="Brent M.R."/>
            <person name="Brooks A.N."/>
            <person name="Brown R.H."/>
            <person name="Butlin R.K."/>
            <person name="Caggese C."/>
            <person name="Calvi B.R."/>
            <person name="Bernardo de Carvalho A."/>
            <person name="Caspi A."/>
            <person name="Castrezana S."/>
            <person name="Celniker S.E."/>
            <person name="Chang J.L."/>
            <person name="Chapple C."/>
            <person name="Chatterji S."/>
            <person name="Chinwalla A."/>
            <person name="Civetta A."/>
            <person name="Clifton S.W."/>
            <person name="Comeron J.M."/>
            <person name="Costello J.C."/>
            <person name="Coyne J.A."/>
            <person name="Daub J."/>
            <person name="David R.G."/>
            <person name="Delcher A.L."/>
            <person name="Delehaunty K."/>
            <person name="Do C.B."/>
            <person name="Ebling H."/>
            <person name="Edwards K."/>
            <person name="Eickbush T."/>
            <person name="Evans J.D."/>
            <person name="Filipski A."/>
            <person name="Findeiss S."/>
            <person name="Freyhult E."/>
            <person name="Fulton L."/>
            <person name="Fulton R."/>
            <person name="Garcia A.C."/>
            <person name="Gardiner A."/>
            <person name="Garfield D.A."/>
            <person name="Garvin B.E."/>
            <person name="Gibson G."/>
            <person name="Gilbert D."/>
            <person name="Gnerre S."/>
            <person name="Godfrey J."/>
            <person name="Good R."/>
            <person name="Gotea V."/>
            <person name="Gravely B."/>
            <person name="Greenberg A.J."/>
            <person name="Griffiths-Jones S."/>
            <person name="Gross S."/>
            <person name="Guigo R."/>
            <person name="Gustafson E.A."/>
            <person name="Haerty W."/>
            <person name="Hahn M.W."/>
            <person name="Halligan D.L."/>
            <person name="Halpern A.L."/>
            <person name="Halter G.M."/>
            <person name="Han M.V."/>
            <person name="Heger A."/>
            <person name="Hillier L."/>
            <person name="Hinrichs A.S."/>
            <person name="Holmes I."/>
            <person name="Hoskins R.A."/>
            <person name="Hubisz M.J."/>
            <person name="Hultmark D."/>
            <person name="Huntley M.A."/>
            <person name="Jaffe D.B."/>
            <person name="Jagadeeshan S."/>
            <person name="Jeck W.R."/>
            <person name="Johnson J."/>
            <person name="Jones C.D."/>
            <person name="Jordan W.C."/>
            <person name="Karpen G.H."/>
            <person name="Kataoka E."/>
            <person name="Keightley P.D."/>
            <person name="Kheradpour P."/>
            <person name="Kirkness E.F."/>
            <person name="Koerich L.B."/>
            <person name="Kristiansen K."/>
            <person name="Kudrna D."/>
            <person name="Kulathinal R.J."/>
            <person name="Kumar S."/>
            <person name="Kwok R."/>
            <person name="Lander E."/>
            <person name="Langley C.H."/>
            <person name="Lapoint R."/>
            <person name="Lazzaro B.P."/>
            <person name="Lee S.J."/>
            <person name="Levesque L."/>
            <person name="Li R."/>
            <person name="Lin C.F."/>
            <person name="Lin M.F."/>
            <person name="Lindblad-Toh K."/>
            <person name="Llopart A."/>
            <person name="Long M."/>
            <person name="Low L."/>
            <person name="Lozovsky E."/>
            <person name="Lu J."/>
            <person name="Luo M."/>
            <person name="Machado C.A."/>
            <person name="Makalowski W."/>
            <person name="Marzo M."/>
            <person name="Matsuda M."/>
            <person name="Matzkin L."/>
            <person name="McAllister B."/>
            <person name="McBride C.S."/>
            <person name="McKernan B."/>
            <person name="McKernan K."/>
            <person name="Mendez-Lago M."/>
            <person name="Minx P."/>
            <person name="Mollenhauer M.U."/>
            <person name="Montooth K."/>
            <person name="Mount S.M."/>
            <person name="Mu X."/>
            <person name="Myers E."/>
            <person name="Negre B."/>
            <person name="Newfeld S."/>
            <person name="Nielsen R."/>
            <person name="Noor M.A."/>
            <person name="O'Grady P."/>
            <person name="Pachter L."/>
            <person name="Papaceit M."/>
            <person name="Parisi M.J."/>
            <person name="Parisi M."/>
            <person name="Parts L."/>
            <person name="Pedersen J.S."/>
            <person name="Pesole G."/>
            <person name="Phillippy A.M."/>
            <person name="Ponting C.P."/>
            <person name="Pop M."/>
            <person name="Porcelli D."/>
            <person name="Powell J.R."/>
            <person name="Prohaska S."/>
            <person name="Pruitt K."/>
            <person name="Puig M."/>
            <person name="Quesneville H."/>
            <person name="Ram K.R."/>
            <person name="Rand D."/>
            <person name="Rasmussen M.D."/>
            <person name="Reed L.K."/>
            <person name="Reenan R."/>
            <person name="Reily A."/>
            <person name="Remington K.A."/>
            <person name="Rieger T.T."/>
            <person name="Ritchie M.G."/>
            <person name="Robin C."/>
            <person name="Rogers Y.H."/>
            <person name="Rohde C."/>
            <person name="Rozas J."/>
            <person name="Rubenfield M.J."/>
            <person name="Ruiz A."/>
            <person name="Russo S."/>
            <person name="Salzberg S.L."/>
            <person name="Sanchez-Gracia A."/>
            <person name="Saranga D.J."/>
            <person name="Sato H."/>
            <person name="Schaeffer S.W."/>
            <person name="Schatz M.C."/>
            <person name="Schlenke T."/>
            <person name="Schwartz R."/>
            <person name="Segarra C."/>
            <person name="Singh R.S."/>
            <person name="Sirot L."/>
            <person name="Sirota M."/>
            <person name="Sisneros N.B."/>
            <person name="Smith C.D."/>
            <person name="Smith T.F."/>
            <person name="Spieth J."/>
            <person name="Stage D.E."/>
            <person name="Stark A."/>
            <person name="Stephan W."/>
            <person name="Strausberg R.L."/>
            <person name="Strempel S."/>
            <person name="Sturgill D."/>
            <person name="Sutton G."/>
            <person name="Sutton G.G."/>
            <person name="Tao W."/>
            <person name="Teichmann S."/>
            <person name="Tobari Y.N."/>
            <person name="Tomimura Y."/>
            <person name="Tsolas J.M."/>
            <person name="Valente V.L."/>
            <person name="Venter E."/>
            <person name="Venter J.C."/>
            <person name="Vicario S."/>
            <person name="Vieira F.G."/>
            <person name="Vilella A.J."/>
            <person name="Villasante A."/>
            <person name="Walenz B."/>
            <person name="Wang J."/>
            <person name="Wasserman M."/>
            <person name="Watts T."/>
            <person name="Wilson D."/>
            <person name="Wilson R.K."/>
            <person name="Wing R.A."/>
            <person name="Wolfner M.F."/>
            <person name="Wong A."/>
            <person name="Wong G.K."/>
            <person name="Wu C.I."/>
            <person name="Wu G."/>
            <person name="Yamamoto D."/>
            <person name="Yang H.P."/>
            <person name="Yang S.P."/>
            <person name="Yorke J.A."/>
            <person name="Yoshida K."/>
            <person name="Zdobnov E."/>
            <person name="Zhang P."/>
            <person name="Zhang Y."/>
            <person name="Zimin A.V."/>
            <person name="Baldwin J."/>
            <person name="Abdouelleil A."/>
            <person name="Abdulkadir J."/>
            <person name="Abebe A."/>
            <person name="Abera B."/>
            <person name="Abreu J."/>
            <person name="Acer S.C."/>
            <person name="Aftuck L."/>
            <person name="Alexander A."/>
            <person name="An P."/>
            <person name="Anderson E."/>
            <person name="Anderson S."/>
            <person name="Arachi H."/>
            <person name="Azer M."/>
            <person name="Bachantsang P."/>
            <person name="Barry A."/>
            <person name="Bayul T."/>
            <person name="Berlin A."/>
            <person name="Bessette D."/>
            <person name="Bloom T."/>
            <person name="Blye J."/>
            <person name="Boguslavskiy L."/>
            <person name="Bonnet C."/>
            <person name="Boukhgalter B."/>
            <person name="Bourzgui I."/>
            <person name="Brown A."/>
            <person name="Cahill P."/>
            <person name="Channer S."/>
            <person name="Cheshatsang Y."/>
            <person name="Chuda L."/>
            <person name="Citroen M."/>
            <person name="Collymore A."/>
            <person name="Cooke P."/>
            <person name="Costello M."/>
            <person name="D'Aco K."/>
            <person name="Daza R."/>
            <person name="De Haan G."/>
            <person name="DeGray S."/>
            <person name="DeMaso C."/>
            <person name="Dhargay N."/>
            <person name="Dooley K."/>
            <person name="Dooley E."/>
            <person name="Doricent M."/>
            <person name="Dorje P."/>
            <person name="Dorjee K."/>
            <person name="Dupes A."/>
            <person name="Elong R."/>
            <person name="Falk J."/>
            <person name="Farina A."/>
            <person name="Faro S."/>
            <person name="Ferguson D."/>
            <person name="Fisher S."/>
            <person name="Foley C.D."/>
            <person name="Franke A."/>
            <person name="Friedrich D."/>
            <person name="Gadbois L."/>
            <person name="Gearin G."/>
            <person name="Gearin C.R."/>
            <person name="Giannoukos G."/>
            <person name="Goode T."/>
            <person name="Graham J."/>
            <person name="Grandbois E."/>
            <person name="Grewal S."/>
            <person name="Gyaltsen K."/>
            <person name="Hafez N."/>
            <person name="Hagos B."/>
            <person name="Hall J."/>
            <person name="Henson C."/>
            <person name="Hollinger A."/>
            <person name="Honan T."/>
            <person name="Huard M.D."/>
            <person name="Hughes L."/>
            <person name="Hurhula B."/>
            <person name="Husby M.E."/>
            <person name="Kamat A."/>
            <person name="Kanga B."/>
            <person name="Kashin S."/>
            <person name="Khazanovich D."/>
            <person name="Kisner P."/>
            <person name="Lance K."/>
            <person name="Lara M."/>
            <person name="Lee W."/>
            <person name="Lennon N."/>
            <person name="Letendre F."/>
            <person name="LeVine R."/>
            <person name="Lipovsky A."/>
            <person name="Liu X."/>
            <person name="Liu J."/>
            <person name="Liu S."/>
            <person name="Lokyitsang T."/>
            <person name="Lokyitsang Y."/>
            <person name="Lubonja R."/>
            <person name="Lui A."/>
            <person name="MacDonald P."/>
            <person name="Magnisalis V."/>
            <person name="Maru K."/>
            <person name="Matthews C."/>
            <person name="McCusker W."/>
            <person name="McDonough S."/>
            <person name="Mehta T."/>
            <person name="Meldrim J."/>
            <person name="Meneus L."/>
            <person name="Mihai O."/>
            <person name="Mihalev A."/>
            <person name="Mihova T."/>
            <person name="Mittelman R."/>
            <person name="Mlenga V."/>
            <person name="Montmayeur A."/>
            <person name="Mulrain L."/>
            <person name="Navidi A."/>
            <person name="Naylor J."/>
            <person name="Negash T."/>
            <person name="Nguyen T."/>
            <person name="Nguyen N."/>
            <person name="Nicol R."/>
            <person name="Norbu C."/>
            <person name="Norbu N."/>
            <person name="Novod N."/>
            <person name="O'Neill B."/>
            <person name="Osman S."/>
            <person name="Markiewicz E."/>
            <person name="Oyono O.L."/>
            <person name="Patti C."/>
            <person name="Phunkhang P."/>
            <person name="Pierre F."/>
            <person name="Priest M."/>
            <person name="Raghuraman S."/>
            <person name="Rege F."/>
            <person name="Reyes R."/>
            <person name="Rise C."/>
            <person name="Rogov P."/>
            <person name="Ross K."/>
            <person name="Ryan E."/>
            <person name="Settipalli S."/>
            <person name="Shea T."/>
            <person name="Sherpa N."/>
            <person name="Shi L."/>
            <person name="Shih D."/>
            <person name="Sparrow T."/>
            <person name="Spaulding J."/>
            <person name="Stalker J."/>
            <person name="Stange-Thomann N."/>
            <person name="Stavropoulos S."/>
            <person name="Stone C."/>
            <person name="Strader C."/>
            <person name="Tesfaye S."/>
            <person name="Thomson T."/>
            <person name="Thoulutsang Y."/>
            <person name="Thoulutsang D."/>
            <person name="Topham K."/>
            <person name="Topping I."/>
            <person name="Tsamla T."/>
            <person name="Vassiliev H."/>
            <person name="Vo A."/>
            <person name="Wangchuk T."/>
            <person name="Wangdi T."/>
            <person name="Weiand M."/>
            <person name="Wilkinson J."/>
            <person name="Wilson A."/>
            <person name="Yadav S."/>
            <person name="Young G."/>
            <person name="Yu Q."/>
            <person name="Zembek L."/>
            <person name="Zhong D."/>
            <person name="Zimmer A."/>
            <person name="Zwirko Z."/>
            <person name="Jaffe D.B."/>
            <person name="Alvarez P."/>
            <person name="Brockman W."/>
            <person name="Butler J."/>
            <person name="Chin C."/>
            <person name="Gnerre S."/>
            <person name="Grabherr M."/>
            <person name="Kleber M."/>
            <person name="Mauceli E."/>
            <person name="MacCallum I."/>
        </authorList>
    </citation>
    <scope>NUCLEOTIDE SEQUENCE [LARGE SCALE GENOMIC DNA]</scope>
    <source>
        <strain evidence="3">Tucson 14024-0371.13</strain>
    </source>
</reference>
<dbReference type="Gene3D" id="1.25.40.10">
    <property type="entry name" value="Tetratricopeptide repeat domain"/>
    <property type="match status" value="1"/>
</dbReference>
<keyword evidence="3" id="KW-1185">Reference proteome</keyword>
<dbReference type="SMR" id="B3LYA9"/>
<dbReference type="GeneID" id="6499038"/>
<dbReference type="GO" id="GO:0007288">
    <property type="term" value="P:sperm axoneme assembly"/>
    <property type="evidence" value="ECO:0007669"/>
    <property type="project" value="TreeGrafter"/>
</dbReference>